<feature type="repeat" description="ANK" evidence="7">
    <location>
        <begin position="213"/>
        <end position="245"/>
    </location>
</feature>
<feature type="repeat" description="ANK" evidence="7">
    <location>
        <begin position="108"/>
        <end position="140"/>
    </location>
</feature>
<dbReference type="OrthoDB" id="20727at2759"/>
<dbReference type="GO" id="GO:0051059">
    <property type="term" value="F:NF-kappaB binding"/>
    <property type="evidence" value="ECO:0007669"/>
    <property type="project" value="TreeGrafter"/>
</dbReference>
<evidence type="ECO:0000256" key="1">
    <source>
        <dbReference type="ARBA" id="ARBA00022737"/>
    </source>
</evidence>
<proteinExistence type="inferred from homology"/>
<dbReference type="PANTHER" id="PTHR46680">
    <property type="entry name" value="NF-KAPPA-B INHIBITOR ALPHA"/>
    <property type="match status" value="1"/>
</dbReference>
<feature type="compositionally biased region" description="Polar residues" evidence="8">
    <location>
        <begin position="1"/>
        <end position="13"/>
    </location>
</feature>
<keyword evidence="10" id="KW-1185">Reference proteome</keyword>
<comment type="caution">
    <text evidence="9">The sequence shown here is derived from an EMBL/GenBank/DDBJ whole genome shotgun (WGS) entry which is preliminary data.</text>
</comment>
<dbReference type="GO" id="GO:0005829">
    <property type="term" value="C:cytosol"/>
    <property type="evidence" value="ECO:0007669"/>
    <property type="project" value="TreeGrafter"/>
</dbReference>
<evidence type="ECO:0000256" key="8">
    <source>
        <dbReference type="SAM" id="MobiDB-lite"/>
    </source>
</evidence>
<organism evidence="9 10">
    <name type="scientific">Danionella cerebrum</name>
    <dbReference type="NCBI Taxonomy" id="2873325"/>
    <lineage>
        <taxon>Eukaryota</taxon>
        <taxon>Metazoa</taxon>
        <taxon>Chordata</taxon>
        <taxon>Craniata</taxon>
        <taxon>Vertebrata</taxon>
        <taxon>Euteleostomi</taxon>
        <taxon>Actinopterygii</taxon>
        <taxon>Neopterygii</taxon>
        <taxon>Teleostei</taxon>
        <taxon>Ostariophysi</taxon>
        <taxon>Cypriniformes</taxon>
        <taxon>Danionidae</taxon>
        <taxon>Danioninae</taxon>
        <taxon>Danionella</taxon>
    </lineage>
</organism>
<evidence type="ECO:0000256" key="7">
    <source>
        <dbReference type="PROSITE-ProRule" id="PRU00023"/>
    </source>
</evidence>
<keyword evidence="1" id="KW-0677">Repeat</keyword>
<dbReference type="PROSITE" id="PS50088">
    <property type="entry name" value="ANK_REPEAT"/>
    <property type="match status" value="3"/>
</dbReference>
<dbReference type="STRING" id="623744.A0A553PE31"/>
<gene>
    <name evidence="9" type="ORF">DNTS_033491</name>
</gene>
<dbReference type="InterPro" id="IPR051070">
    <property type="entry name" value="NF-kappa-B_inhibitor"/>
</dbReference>
<dbReference type="GO" id="GO:0071356">
    <property type="term" value="P:cellular response to tumor necrosis factor"/>
    <property type="evidence" value="ECO:0007669"/>
    <property type="project" value="TreeGrafter"/>
</dbReference>
<reference evidence="9 10" key="1">
    <citation type="journal article" date="2019" name="Sci. Data">
        <title>Hybrid genome assembly and annotation of Danionella translucida.</title>
        <authorList>
            <person name="Kadobianskyi M."/>
            <person name="Schulze L."/>
            <person name="Schuelke M."/>
            <person name="Judkewitz B."/>
        </authorList>
    </citation>
    <scope>NUCLEOTIDE SEQUENCE [LARGE SCALE GENOMIC DNA]</scope>
    <source>
        <strain evidence="9 10">Bolton</strain>
    </source>
</reference>
<feature type="region of interest" description="Disordered" evidence="8">
    <location>
        <begin position="274"/>
        <end position="308"/>
    </location>
</feature>
<dbReference type="PROSITE" id="PS50297">
    <property type="entry name" value="ANK_REP_REGION"/>
    <property type="match status" value="2"/>
</dbReference>
<dbReference type="PANTHER" id="PTHR46680:SF1">
    <property type="entry name" value="NF-KAPPA-B INHIBITOR ALPHA"/>
    <property type="match status" value="1"/>
</dbReference>
<dbReference type="Gene3D" id="1.25.40.20">
    <property type="entry name" value="Ankyrin repeat-containing domain"/>
    <property type="match status" value="1"/>
</dbReference>
<dbReference type="Pfam" id="PF12796">
    <property type="entry name" value="Ank_2"/>
    <property type="match status" value="2"/>
</dbReference>
<dbReference type="InterPro" id="IPR036770">
    <property type="entry name" value="Ankyrin_rpt-contain_sf"/>
</dbReference>
<evidence type="ECO:0000256" key="2">
    <source>
        <dbReference type="ARBA" id="ARBA00023043"/>
    </source>
</evidence>
<dbReference type="SMART" id="SM00248">
    <property type="entry name" value="ANK"/>
    <property type="match status" value="5"/>
</dbReference>
<keyword evidence="2 7" id="KW-0040">ANK repeat</keyword>
<feature type="region of interest" description="Disordered" evidence="8">
    <location>
        <begin position="1"/>
        <end position="30"/>
    </location>
</feature>
<evidence type="ECO:0000256" key="6">
    <source>
        <dbReference type="ARBA" id="ARBA00045368"/>
    </source>
</evidence>
<accession>A0A553PE31</accession>
<comment type="similarity">
    <text evidence="3">Belongs to the NF-kappa-B inhibitor family.</text>
</comment>
<evidence type="ECO:0000256" key="5">
    <source>
        <dbReference type="ARBA" id="ARBA00041987"/>
    </source>
</evidence>
<name>A0A553PE31_9TELE</name>
<dbReference type="InterPro" id="IPR002110">
    <property type="entry name" value="Ankyrin_rpt"/>
</dbReference>
<dbReference type="EMBL" id="SRMA01026711">
    <property type="protein sequence ID" value="TRY75928.1"/>
    <property type="molecule type" value="Genomic_DNA"/>
</dbReference>
<comment type="function">
    <text evidence="6">Inhibits the activity of dimeric NF-kappa-B/REL complexes by trapping REL (RELA/p65 and NFKB1/p50) dimers in the cytoplasm by masking their nuclear localization signals. On cellular stimulation by immune and pro-inflammatory responses, becomes phosphorylated promoting ubiquitination and degradation, enabling the dimeric RELA to translocate to the nucleus and activate transcription.</text>
</comment>
<evidence type="ECO:0000313" key="10">
    <source>
        <dbReference type="Proteomes" id="UP000316079"/>
    </source>
</evidence>
<dbReference type="PRINTS" id="PR01415">
    <property type="entry name" value="ANKYRIN"/>
</dbReference>
<sequence length="308" mass="34299">MELYRANNSQMDYNNDGRDPKSAKILGNNDDRLDSGLDSLKEEEYVEFVSDFKRIDLHELDEEPWRKELTEDGDTYLHLAVIHEATDAALKMIEMSHGSPFLNKQNNQRQTALHLAVITDQPVIVGQLLKAGCDSSLVDEQGNTALHIACRKGSMACFGLLTQGCSKHLPAILQMPNYSGHKCIHVVAVHGFLSLLESLIQLGADINAQEQCNGRTPLHLAVDFQNYEMVKLLVTKGADVNSLTYGGHTACHLTYGRQNTCIQRMLHEVTAPQLRELPESKSEDSGADDEEQSGSEDDIYDDIRMMGQ</sequence>
<dbReference type="SUPFAM" id="SSF48403">
    <property type="entry name" value="Ankyrin repeat"/>
    <property type="match status" value="1"/>
</dbReference>
<dbReference type="GO" id="GO:0034142">
    <property type="term" value="P:toll-like receptor 4 signaling pathway"/>
    <property type="evidence" value="ECO:0007669"/>
    <property type="project" value="TreeGrafter"/>
</dbReference>
<dbReference type="Proteomes" id="UP000316079">
    <property type="component" value="Unassembled WGS sequence"/>
</dbReference>
<dbReference type="AlphaFoldDB" id="A0A553PE31"/>
<feature type="repeat" description="ANK" evidence="7">
    <location>
        <begin position="179"/>
        <end position="211"/>
    </location>
</feature>
<protein>
    <recommendedName>
        <fullName evidence="4">NF-kappa-B inhibitor alpha</fullName>
    </recommendedName>
    <alternativeName>
        <fullName evidence="5">I-kappa-B-alpha</fullName>
    </alternativeName>
</protein>
<evidence type="ECO:0000256" key="3">
    <source>
        <dbReference type="ARBA" id="ARBA00038439"/>
    </source>
</evidence>
<feature type="compositionally biased region" description="Acidic residues" evidence="8">
    <location>
        <begin position="285"/>
        <end position="300"/>
    </location>
</feature>
<evidence type="ECO:0000256" key="4">
    <source>
        <dbReference type="ARBA" id="ARBA00041123"/>
    </source>
</evidence>
<evidence type="ECO:0000313" key="9">
    <source>
        <dbReference type="EMBL" id="TRY75928.1"/>
    </source>
</evidence>